<accession>A0ABT8L8A6</accession>
<name>A0ABT8L8A6_9BACT</name>
<protein>
    <recommendedName>
        <fullName evidence="3">Cell envelope biogenesis protein OmpA</fullName>
    </recommendedName>
</protein>
<evidence type="ECO:0000313" key="2">
    <source>
        <dbReference type="Proteomes" id="UP001172083"/>
    </source>
</evidence>
<comment type="caution">
    <text evidence="1">The sequence shown here is derived from an EMBL/GenBank/DDBJ whole genome shotgun (WGS) entry which is preliminary data.</text>
</comment>
<reference evidence="1" key="1">
    <citation type="submission" date="2023-06" db="EMBL/GenBank/DDBJ databases">
        <title>Genomic of Agaribacillus aureum.</title>
        <authorList>
            <person name="Wang G."/>
        </authorList>
    </citation>
    <scope>NUCLEOTIDE SEQUENCE</scope>
    <source>
        <strain evidence="1">BMA12</strain>
    </source>
</reference>
<evidence type="ECO:0000313" key="1">
    <source>
        <dbReference type="EMBL" id="MDN5213923.1"/>
    </source>
</evidence>
<organism evidence="1 2">
    <name type="scientific">Agaribacillus aureus</name>
    <dbReference type="NCBI Taxonomy" id="3051825"/>
    <lineage>
        <taxon>Bacteria</taxon>
        <taxon>Pseudomonadati</taxon>
        <taxon>Bacteroidota</taxon>
        <taxon>Cytophagia</taxon>
        <taxon>Cytophagales</taxon>
        <taxon>Splendidivirgaceae</taxon>
        <taxon>Agaribacillus</taxon>
    </lineage>
</organism>
<gene>
    <name evidence="1" type="ORF">QQ020_17745</name>
</gene>
<dbReference type="RefSeq" id="WP_346759262.1">
    <property type="nucleotide sequence ID" value="NZ_JAUJEB010000004.1"/>
</dbReference>
<sequence length="277" mass="32128">MDKQKFEVLKDILFEDARKRNEELDNKVKAIDEIISDRAKLEPRIAPILEDQVHYLEKNFPTLFGAAITASIRKQIKDSQDEVVDALYPIIGKMIKKYISLELARLSERIDRQLDRAFSWEGWIRRIKAWFGGVDERDLIMTELAQPELEEVFVIQQESGLLMGSYSKHQTLDQDMVAGMLTAIKTFVKEAFPGGYQELETIEYENYKIIINNLKSFYVAVVISGNMNTDFKMKLDDIMTDFEQQVMEKYLGDKENFSEDQLTELIKANFGKLNNGE</sequence>
<dbReference type="Proteomes" id="UP001172083">
    <property type="component" value="Unassembled WGS sequence"/>
</dbReference>
<evidence type="ECO:0008006" key="3">
    <source>
        <dbReference type="Google" id="ProtNLM"/>
    </source>
</evidence>
<keyword evidence="2" id="KW-1185">Reference proteome</keyword>
<proteinExistence type="predicted"/>
<dbReference type="EMBL" id="JAUJEB010000004">
    <property type="protein sequence ID" value="MDN5213923.1"/>
    <property type="molecule type" value="Genomic_DNA"/>
</dbReference>